<evidence type="ECO:0000256" key="1">
    <source>
        <dbReference type="SAM" id="MobiDB-lite"/>
    </source>
</evidence>
<sequence length="432" mass="47085">MTELYADFELEEVDYGESEPEEYPTTAGSQDGVNEPSRLEQQEAANGHGPRKERPAISWQAWRKDAPDEAEDHGAPVAQASRHRHSGSQDTKPLGRQPGSPARPLTLRERLFAFDMKRQRHSSSAQRSSLGDPVVLQRPSHPPPAHPLHPMRHSDRHVSAAGSLREVPLSLARHPERLSDGPMQHDRPHSNAARPPGSKVSREGHRGHLSEHPAEPGPSARHHLHNDHHQASLRARSPARREVERSQASDHGRAVMRRAPLSIPAHASIHSQRGLEGPSSVPSKRLRVSPPPPMINGPAYTHQGIERYQASQLTTSPQRQHSSFEADPAATDARAKRRKSSGDASPGNETRKGSILPLPPDHGALPGPPKLAGGLQSEQSRRKQPASINGRRSSEVHDGTAGAVASGRQGSRQGLAGADVHRRLPPLRSGYR</sequence>
<keyword evidence="3" id="KW-1185">Reference proteome</keyword>
<gene>
    <name evidence="2" type="ORF">WJX73_007011</name>
</gene>
<protein>
    <submittedName>
        <fullName evidence="2">Uncharacterized protein</fullName>
    </submittedName>
</protein>
<feature type="compositionally biased region" description="Basic and acidic residues" evidence="1">
    <location>
        <begin position="173"/>
        <end position="189"/>
    </location>
</feature>
<comment type="caution">
    <text evidence="2">The sequence shown here is derived from an EMBL/GenBank/DDBJ whole genome shotgun (WGS) entry which is preliminary data.</text>
</comment>
<feature type="compositionally biased region" description="Basic and acidic residues" evidence="1">
    <location>
        <begin position="200"/>
        <end position="214"/>
    </location>
</feature>
<dbReference type="Proteomes" id="UP001465755">
    <property type="component" value="Unassembled WGS sequence"/>
</dbReference>
<organism evidence="2 3">
    <name type="scientific">Symbiochloris irregularis</name>
    <dbReference type="NCBI Taxonomy" id="706552"/>
    <lineage>
        <taxon>Eukaryota</taxon>
        <taxon>Viridiplantae</taxon>
        <taxon>Chlorophyta</taxon>
        <taxon>core chlorophytes</taxon>
        <taxon>Trebouxiophyceae</taxon>
        <taxon>Trebouxiales</taxon>
        <taxon>Trebouxiaceae</taxon>
        <taxon>Symbiochloris</taxon>
    </lineage>
</organism>
<feature type="compositionally biased region" description="Basic and acidic residues" evidence="1">
    <location>
        <begin position="239"/>
        <end position="253"/>
    </location>
</feature>
<evidence type="ECO:0000313" key="3">
    <source>
        <dbReference type="Proteomes" id="UP001465755"/>
    </source>
</evidence>
<dbReference type="EMBL" id="JALJOQ010000053">
    <property type="protein sequence ID" value="KAK9804095.1"/>
    <property type="molecule type" value="Genomic_DNA"/>
</dbReference>
<evidence type="ECO:0000313" key="2">
    <source>
        <dbReference type="EMBL" id="KAK9804095.1"/>
    </source>
</evidence>
<feature type="compositionally biased region" description="Basic and acidic residues" evidence="1">
    <location>
        <begin position="106"/>
        <end position="117"/>
    </location>
</feature>
<name>A0AAW1P7B7_9CHLO</name>
<proteinExistence type="predicted"/>
<feature type="compositionally biased region" description="Polar residues" evidence="1">
    <location>
        <begin position="309"/>
        <end position="323"/>
    </location>
</feature>
<accession>A0AAW1P7B7</accession>
<feature type="region of interest" description="Disordered" evidence="1">
    <location>
        <begin position="1"/>
        <end position="432"/>
    </location>
</feature>
<feature type="compositionally biased region" description="Acidic residues" evidence="1">
    <location>
        <begin position="1"/>
        <end position="22"/>
    </location>
</feature>
<dbReference type="AlphaFoldDB" id="A0AAW1P7B7"/>
<reference evidence="2 3" key="1">
    <citation type="journal article" date="2024" name="Nat. Commun.">
        <title>Phylogenomics reveals the evolutionary origins of lichenization in chlorophyte algae.</title>
        <authorList>
            <person name="Puginier C."/>
            <person name="Libourel C."/>
            <person name="Otte J."/>
            <person name="Skaloud P."/>
            <person name="Haon M."/>
            <person name="Grisel S."/>
            <person name="Petersen M."/>
            <person name="Berrin J.G."/>
            <person name="Delaux P.M."/>
            <person name="Dal Grande F."/>
            <person name="Keller J."/>
        </authorList>
    </citation>
    <scope>NUCLEOTIDE SEQUENCE [LARGE SCALE GENOMIC DNA]</scope>
    <source>
        <strain evidence="2 3">SAG 2036</strain>
    </source>
</reference>